<feature type="compositionally biased region" description="Low complexity" evidence="1">
    <location>
        <begin position="50"/>
        <end position="67"/>
    </location>
</feature>
<name>E0XW82_9BACT</name>
<proteinExistence type="predicted"/>
<protein>
    <submittedName>
        <fullName evidence="2">Uncharacterized protein</fullName>
    </submittedName>
</protein>
<feature type="region of interest" description="Disordered" evidence="1">
    <location>
        <begin position="1"/>
        <end position="25"/>
    </location>
</feature>
<accession>E0XW82</accession>
<feature type="compositionally biased region" description="Low complexity" evidence="1">
    <location>
        <begin position="77"/>
        <end position="94"/>
    </location>
</feature>
<evidence type="ECO:0000256" key="1">
    <source>
        <dbReference type="SAM" id="MobiDB-lite"/>
    </source>
</evidence>
<dbReference type="AlphaFoldDB" id="E0XW82"/>
<feature type="region of interest" description="Disordered" evidence="1">
    <location>
        <begin position="40"/>
        <end position="111"/>
    </location>
</feature>
<evidence type="ECO:0000313" key="2">
    <source>
        <dbReference type="EMBL" id="ADI18673.1"/>
    </source>
</evidence>
<reference evidence="2" key="1">
    <citation type="journal article" date="2011" name="Environ. Microbiol.">
        <title>Time-series analyses of Monterey Bay coastal microbial picoplankton using a 'genome proxy' microarray.</title>
        <authorList>
            <person name="Rich V.I."/>
            <person name="Pham V.D."/>
            <person name="Eppley J."/>
            <person name="Shi Y."/>
            <person name="DeLong E.F."/>
        </authorList>
    </citation>
    <scope>NUCLEOTIDE SEQUENCE</scope>
</reference>
<sequence>MAFPALPLPSTVRRTPMTAPLSSRSSTALGCRLLALSDACAPPHHRSRSRASSCLRSQSRRSPPASSCLLEHPPAYTNPSWSSLSPSRSTGPSTVAASPPGGNRSRATRCTSSLVTRSTPCSVSSSVNCRPK</sequence>
<dbReference type="EMBL" id="GU474896">
    <property type="protein sequence ID" value="ADI18673.1"/>
    <property type="molecule type" value="Genomic_DNA"/>
</dbReference>
<organism evidence="2">
    <name type="scientific">uncultured Acidobacteria bacterium HF4000_26D02</name>
    <dbReference type="NCBI Taxonomy" id="710731"/>
    <lineage>
        <taxon>Bacteria</taxon>
        <taxon>Pseudomonadati</taxon>
        <taxon>Acidobacteriota</taxon>
        <taxon>environmental samples</taxon>
    </lineage>
</organism>